<dbReference type="VEuPathDB" id="MicrosporidiaDB:EDEG_03835"/>
<evidence type="ECO:0000313" key="1">
    <source>
        <dbReference type="EMBL" id="EJW01619.1"/>
    </source>
</evidence>
<evidence type="ECO:0000313" key="2">
    <source>
        <dbReference type="Proteomes" id="UP000003163"/>
    </source>
</evidence>
<accession>J9D215</accession>
<proteinExistence type="predicted"/>
<reference evidence="2" key="2">
    <citation type="submission" date="2015-07" db="EMBL/GenBank/DDBJ databases">
        <title>Contrasting host-pathogen interactions and genome evolution in two generalist and specialist microsporidian pathogens of mosquitoes.</title>
        <authorList>
            <consortium name="The Broad Institute Genomics Platform"/>
            <consortium name="The Broad Institute Genome Sequencing Center for Infectious Disease"/>
            <person name="Cuomo C.A."/>
            <person name="Sanscrainte N.D."/>
            <person name="Goldberg J.M."/>
            <person name="Heiman D."/>
            <person name="Young S."/>
            <person name="Zeng Q."/>
            <person name="Becnel J.J."/>
            <person name="Birren B.W."/>
        </authorList>
    </citation>
    <scope>NUCLEOTIDE SEQUENCE [LARGE SCALE GENOMIC DNA]</scope>
    <source>
        <strain evidence="2">USNM 41457</strain>
    </source>
</reference>
<name>J9D215_EDHAE</name>
<protein>
    <submittedName>
        <fullName evidence="1">Uncharacterized protein</fullName>
    </submittedName>
</protein>
<gene>
    <name evidence="1" type="ORF">EDEG_03835</name>
</gene>
<dbReference type="Proteomes" id="UP000003163">
    <property type="component" value="Unassembled WGS sequence"/>
</dbReference>
<comment type="caution">
    <text evidence="1">The sequence shown here is derived from an EMBL/GenBank/DDBJ whole genome shotgun (WGS) entry which is preliminary data.</text>
</comment>
<dbReference type="EMBL" id="AFBI03000132">
    <property type="protein sequence ID" value="EJW01619.1"/>
    <property type="molecule type" value="Genomic_DNA"/>
</dbReference>
<dbReference type="HOGENOM" id="CLU_2158336_0_0_1"/>
<sequence length="111" mass="13004">MCINFSCLTMSLNVTIFRQGKTSLFAVTVFLLQRTIFFDLFIVIESNKTRIDGYHFSENCIFFVKPCQSLAGQSQRNTLYKTAYLMLKYQKNATKLIFYSWFICCTLDTKK</sequence>
<dbReference type="AlphaFoldDB" id="J9D215"/>
<keyword evidence="2" id="KW-1185">Reference proteome</keyword>
<reference evidence="1 2" key="1">
    <citation type="submission" date="2011-08" db="EMBL/GenBank/DDBJ databases">
        <authorList>
            <person name="Liu Z.J."/>
            <person name="Shi F.L."/>
            <person name="Lu J.Q."/>
            <person name="Li M."/>
            <person name="Wang Z.L."/>
        </authorList>
    </citation>
    <scope>NUCLEOTIDE SEQUENCE [LARGE SCALE GENOMIC DNA]</scope>
    <source>
        <strain evidence="1 2">USNM 41457</strain>
    </source>
</reference>
<dbReference type="InParanoid" id="J9D215"/>
<organism evidence="1 2">
    <name type="scientific">Edhazardia aedis (strain USNM 41457)</name>
    <name type="common">Microsporidian parasite</name>
    <dbReference type="NCBI Taxonomy" id="1003232"/>
    <lineage>
        <taxon>Eukaryota</taxon>
        <taxon>Fungi</taxon>
        <taxon>Fungi incertae sedis</taxon>
        <taxon>Microsporidia</taxon>
        <taxon>Edhazardia</taxon>
    </lineage>
</organism>